<protein>
    <submittedName>
        <fullName evidence="1">Uncharacterized protein</fullName>
    </submittedName>
</protein>
<dbReference type="GeneID" id="25909109"/>
<evidence type="ECO:0000313" key="1">
    <source>
        <dbReference type="EMBL" id="KNC78990.1"/>
    </source>
</evidence>
<evidence type="ECO:0000313" key="2">
    <source>
        <dbReference type="Proteomes" id="UP000054560"/>
    </source>
</evidence>
<organism evidence="1 2">
    <name type="scientific">Sphaeroforma arctica JP610</name>
    <dbReference type="NCBI Taxonomy" id="667725"/>
    <lineage>
        <taxon>Eukaryota</taxon>
        <taxon>Ichthyosporea</taxon>
        <taxon>Ichthyophonida</taxon>
        <taxon>Sphaeroforma</taxon>
    </lineage>
</organism>
<keyword evidence="2" id="KW-1185">Reference proteome</keyword>
<gene>
    <name evidence="1" type="ORF">SARC_08605</name>
</gene>
<sequence length="106" mass="11208">MLTTNSLYILYTATSTEDSPVGAIGMSTTSRLQLAMRVTKDGGPASSRPCLLNTPAHFGMTIGSSANKPTIIENQPVQGQYGQTNVHQAFLPLPSVLLLVTESKGD</sequence>
<proteinExistence type="predicted"/>
<dbReference type="EMBL" id="KQ242384">
    <property type="protein sequence ID" value="KNC78990.1"/>
    <property type="molecule type" value="Genomic_DNA"/>
</dbReference>
<dbReference type="RefSeq" id="XP_014152892.1">
    <property type="nucleotide sequence ID" value="XM_014297417.1"/>
</dbReference>
<dbReference type="Proteomes" id="UP000054560">
    <property type="component" value="Unassembled WGS sequence"/>
</dbReference>
<dbReference type="AlphaFoldDB" id="A0A0L0FQC5"/>
<accession>A0A0L0FQC5</accession>
<name>A0A0L0FQC5_9EUKA</name>
<reference evidence="1 2" key="1">
    <citation type="submission" date="2011-02" db="EMBL/GenBank/DDBJ databases">
        <title>The Genome Sequence of Sphaeroforma arctica JP610.</title>
        <authorList>
            <consortium name="The Broad Institute Genome Sequencing Platform"/>
            <person name="Russ C."/>
            <person name="Cuomo C."/>
            <person name="Young S.K."/>
            <person name="Zeng Q."/>
            <person name="Gargeya S."/>
            <person name="Alvarado L."/>
            <person name="Berlin A."/>
            <person name="Chapman S.B."/>
            <person name="Chen Z."/>
            <person name="Freedman E."/>
            <person name="Gellesch M."/>
            <person name="Goldberg J."/>
            <person name="Griggs A."/>
            <person name="Gujja S."/>
            <person name="Heilman E."/>
            <person name="Heiman D."/>
            <person name="Howarth C."/>
            <person name="Mehta T."/>
            <person name="Neiman D."/>
            <person name="Pearson M."/>
            <person name="Roberts A."/>
            <person name="Saif S."/>
            <person name="Shea T."/>
            <person name="Shenoy N."/>
            <person name="Sisk P."/>
            <person name="Stolte C."/>
            <person name="Sykes S."/>
            <person name="White J."/>
            <person name="Yandava C."/>
            <person name="Burger G."/>
            <person name="Gray M.W."/>
            <person name="Holland P.W.H."/>
            <person name="King N."/>
            <person name="Lang F.B.F."/>
            <person name="Roger A.J."/>
            <person name="Ruiz-Trillo I."/>
            <person name="Haas B."/>
            <person name="Nusbaum C."/>
            <person name="Birren B."/>
        </authorList>
    </citation>
    <scope>NUCLEOTIDE SEQUENCE [LARGE SCALE GENOMIC DNA]</scope>
    <source>
        <strain evidence="1 2">JP610</strain>
    </source>
</reference>